<dbReference type="GO" id="GO:0004527">
    <property type="term" value="F:exonuclease activity"/>
    <property type="evidence" value="ECO:0007669"/>
    <property type="project" value="UniProtKB-KW"/>
</dbReference>
<dbReference type="InterPro" id="IPR038726">
    <property type="entry name" value="PDDEXK_AddAB-type"/>
</dbReference>
<keyword evidence="9" id="KW-0238">DNA-binding</keyword>
<keyword evidence="8 15" id="KW-0067">ATP-binding</keyword>
<keyword evidence="4" id="KW-0227">DNA damage</keyword>
<dbReference type="InterPro" id="IPR011604">
    <property type="entry name" value="PDDEXK-like_dom_sf"/>
</dbReference>
<reference evidence="18 19" key="1">
    <citation type="submission" date="2018-04" db="EMBL/GenBank/DDBJ databases">
        <title>Genome of Nocardioides gansuensis WSJ-1.</title>
        <authorList>
            <person name="Wu S."/>
            <person name="Wang G."/>
        </authorList>
    </citation>
    <scope>NUCLEOTIDE SEQUENCE [LARGE SCALE GENOMIC DNA]</scope>
    <source>
        <strain evidence="18 19">WSJ-1</strain>
    </source>
</reference>
<gene>
    <name evidence="18" type="ORF">DDE18_07400</name>
</gene>
<feature type="binding site" evidence="15">
    <location>
        <begin position="44"/>
        <end position="51"/>
    </location>
    <ligand>
        <name>ATP</name>
        <dbReference type="ChEBI" id="CHEBI:30616"/>
    </ligand>
</feature>
<dbReference type="OrthoDB" id="9806690at2"/>
<sequence>MSTTHLDPPAYRLVRQHAPTAAPVLDAWQRQFVEHESGPLLVLAGPGTGKTTTLVEAIVERIEVRGADPSSVLALTFSRKAAEQLRDRVTARLGRTVATPLAATFHSFAFGLVRRFTPAELYSAPLRLLTAPQADVMVRELLDLHRDELPWPPGLAVAARTRGFAQEVSAVVARAREKGADHEQLLALGHAEQLPELVAAGIFLRHYLDNLDDHGATDYADLMRRAVIEAEAHRGELRRQLRHVFVDEYQDTDPGQVALLQAIAGDGGDLVVVGDPHQSIYGFRGADVRGLLDFPATFPTREGAKAPVVVLRTTRRFGADLLEASRRVAARLPLAGAIGEEARAAFASPVPSPDAPAGLLEVLTYDTDRAEVERIADLLRRAHLEDGLPWSDMAVLVRSGRATLPVMRRMLASAGVPVEVAGDEIPLVAEPAVRPLVDALAVVVASPEPPTPEAAEALLLSPLCGLDATAVRALGRQLRRRDLAEATRDRRPPRGSRELVAQALVDHDLLDGLEGAAVDGARRLVRLLGAALDALHDDRSVEEVLWGLWSGTSWAEHLRAGVARGGAAARRAHRDLDAICALFDLAARAEEQRGHTSAENFLAELQAQQIPGDTRAEKGVRGDAVRLLTAHRSKGLEWELVVVAHVQEGAWPDLRRRATLLGGDRIGAPAYGRLELQPDVTARALLAEERRLFYVACTRARRRLVVTAVSSTAEEGEQPSRFLFELVDEPTHLQGRPQRPLTLAGVVAELRRTASDDTLSDALRQAAARRLAQLAATEVAGRPLVPAADPAHWWGTHARTASATPVRPADEPLGLSASTITSIGECPARWFLEHEAGGATYSGQAAGFGNLVHKIAEHVGSGRLADADIDELMEHVDQVWDQLPFRTPWSRHKEREEARAAIERFLKQHRDPAARTIVATEHSFEVLATLPDGEQVRLRGFADRVELDAERRVVVVDLKTGKYMPTQAELAVHPQLGLYQLAVERGAVDGLLPDGTPGAVSGGAELWQLRTSTSDAPKVQTQRPQEPDEEGWLPVERQIALAAHAIRAEEFPARPSDKVCRVCSFQAMCPARTTKAVIQ</sequence>
<keyword evidence="2" id="KW-0540">Nuclease</keyword>
<comment type="catalytic activity">
    <reaction evidence="12">
        <text>Couples ATP hydrolysis with the unwinding of duplex DNA by translocating in the 3'-5' direction.</text>
        <dbReference type="EC" id="5.6.2.4"/>
    </reaction>
</comment>
<keyword evidence="11" id="KW-0413">Isomerase</keyword>
<dbReference type="GO" id="GO:0033202">
    <property type="term" value="C:DNA helicase complex"/>
    <property type="evidence" value="ECO:0007669"/>
    <property type="project" value="TreeGrafter"/>
</dbReference>
<evidence type="ECO:0000256" key="13">
    <source>
        <dbReference type="ARBA" id="ARBA00034808"/>
    </source>
</evidence>
<evidence type="ECO:0000256" key="14">
    <source>
        <dbReference type="ARBA" id="ARBA00048988"/>
    </source>
</evidence>
<dbReference type="Pfam" id="PF12705">
    <property type="entry name" value="PDDEXK_1"/>
    <property type="match status" value="1"/>
</dbReference>
<evidence type="ECO:0000256" key="11">
    <source>
        <dbReference type="ARBA" id="ARBA00023235"/>
    </source>
</evidence>
<name>A0A2T8FBP7_9ACTN</name>
<dbReference type="PROSITE" id="PS51217">
    <property type="entry name" value="UVRD_HELICASE_CTER"/>
    <property type="match status" value="1"/>
</dbReference>
<dbReference type="Gene3D" id="3.90.320.10">
    <property type="match status" value="1"/>
</dbReference>
<dbReference type="GO" id="GO:0003677">
    <property type="term" value="F:DNA binding"/>
    <property type="evidence" value="ECO:0007669"/>
    <property type="project" value="UniProtKB-KW"/>
</dbReference>
<dbReference type="InterPro" id="IPR014017">
    <property type="entry name" value="DNA_helicase_UvrD-like_C"/>
</dbReference>
<dbReference type="EMBL" id="QDGZ01000003">
    <property type="protein sequence ID" value="PVG83139.1"/>
    <property type="molecule type" value="Genomic_DNA"/>
</dbReference>
<keyword evidence="3 15" id="KW-0547">Nucleotide-binding</keyword>
<dbReference type="InterPro" id="IPR000212">
    <property type="entry name" value="DNA_helicase_UvrD/REP"/>
</dbReference>
<evidence type="ECO:0000259" key="16">
    <source>
        <dbReference type="PROSITE" id="PS51198"/>
    </source>
</evidence>
<dbReference type="SUPFAM" id="SSF52980">
    <property type="entry name" value="Restriction endonuclease-like"/>
    <property type="match status" value="1"/>
</dbReference>
<dbReference type="GO" id="GO:0005524">
    <property type="term" value="F:ATP binding"/>
    <property type="evidence" value="ECO:0007669"/>
    <property type="project" value="UniProtKB-UniRule"/>
</dbReference>
<dbReference type="EC" id="5.6.2.4" evidence="13"/>
<dbReference type="GO" id="GO:0000725">
    <property type="term" value="P:recombinational repair"/>
    <property type="evidence" value="ECO:0007669"/>
    <property type="project" value="TreeGrafter"/>
</dbReference>
<comment type="caution">
    <text evidence="18">The sequence shown here is derived from an EMBL/GenBank/DDBJ whole genome shotgun (WGS) entry which is preliminary data.</text>
</comment>
<keyword evidence="7" id="KW-0269">Exonuclease</keyword>
<dbReference type="PANTHER" id="PTHR11070:SF59">
    <property type="entry name" value="DNA 3'-5' HELICASE"/>
    <property type="match status" value="1"/>
</dbReference>
<evidence type="ECO:0000256" key="6">
    <source>
        <dbReference type="ARBA" id="ARBA00022806"/>
    </source>
</evidence>
<dbReference type="AlphaFoldDB" id="A0A2T8FBP7"/>
<dbReference type="Gene3D" id="1.10.486.10">
    <property type="entry name" value="PCRA, domain 4"/>
    <property type="match status" value="1"/>
</dbReference>
<evidence type="ECO:0000256" key="3">
    <source>
        <dbReference type="ARBA" id="ARBA00022741"/>
    </source>
</evidence>
<dbReference type="Gene3D" id="1.10.10.160">
    <property type="match status" value="1"/>
</dbReference>
<dbReference type="CDD" id="cd17932">
    <property type="entry name" value="DEXQc_UvrD"/>
    <property type="match status" value="1"/>
</dbReference>
<evidence type="ECO:0000256" key="10">
    <source>
        <dbReference type="ARBA" id="ARBA00023204"/>
    </source>
</evidence>
<evidence type="ECO:0000256" key="15">
    <source>
        <dbReference type="PROSITE-ProRule" id="PRU00560"/>
    </source>
</evidence>
<dbReference type="Proteomes" id="UP000246018">
    <property type="component" value="Unassembled WGS sequence"/>
</dbReference>
<feature type="domain" description="UvrD-like helicase C-terminal" evidence="17">
    <location>
        <begin position="329"/>
        <end position="635"/>
    </location>
</feature>
<keyword evidence="10" id="KW-0234">DNA repair</keyword>
<evidence type="ECO:0000313" key="18">
    <source>
        <dbReference type="EMBL" id="PVG83139.1"/>
    </source>
</evidence>
<keyword evidence="19" id="KW-1185">Reference proteome</keyword>
<evidence type="ECO:0000256" key="8">
    <source>
        <dbReference type="ARBA" id="ARBA00022840"/>
    </source>
</evidence>
<dbReference type="Gene3D" id="3.40.50.300">
    <property type="entry name" value="P-loop containing nucleotide triphosphate hydrolases"/>
    <property type="match status" value="2"/>
</dbReference>
<comment type="catalytic activity">
    <reaction evidence="14">
        <text>ATP + H2O = ADP + phosphate + H(+)</text>
        <dbReference type="Rhea" id="RHEA:13065"/>
        <dbReference type="ChEBI" id="CHEBI:15377"/>
        <dbReference type="ChEBI" id="CHEBI:15378"/>
        <dbReference type="ChEBI" id="CHEBI:30616"/>
        <dbReference type="ChEBI" id="CHEBI:43474"/>
        <dbReference type="ChEBI" id="CHEBI:456216"/>
        <dbReference type="EC" id="5.6.2.4"/>
    </reaction>
</comment>
<dbReference type="Pfam" id="PF00580">
    <property type="entry name" value="UvrD-helicase"/>
    <property type="match status" value="1"/>
</dbReference>
<dbReference type="SUPFAM" id="SSF52540">
    <property type="entry name" value="P-loop containing nucleoside triphosphate hydrolases"/>
    <property type="match status" value="1"/>
</dbReference>
<evidence type="ECO:0000256" key="4">
    <source>
        <dbReference type="ARBA" id="ARBA00022763"/>
    </source>
</evidence>
<evidence type="ECO:0000313" key="19">
    <source>
        <dbReference type="Proteomes" id="UP000246018"/>
    </source>
</evidence>
<dbReference type="InterPro" id="IPR027417">
    <property type="entry name" value="P-loop_NTPase"/>
</dbReference>
<evidence type="ECO:0000259" key="17">
    <source>
        <dbReference type="PROSITE" id="PS51217"/>
    </source>
</evidence>
<keyword evidence="6 15" id="KW-0347">Helicase</keyword>
<accession>A0A2T8FBP7</accession>
<evidence type="ECO:0000256" key="5">
    <source>
        <dbReference type="ARBA" id="ARBA00022801"/>
    </source>
</evidence>
<evidence type="ECO:0000256" key="1">
    <source>
        <dbReference type="ARBA" id="ARBA00009922"/>
    </source>
</evidence>
<evidence type="ECO:0000256" key="2">
    <source>
        <dbReference type="ARBA" id="ARBA00022722"/>
    </source>
</evidence>
<evidence type="ECO:0000256" key="12">
    <source>
        <dbReference type="ARBA" id="ARBA00034617"/>
    </source>
</evidence>
<dbReference type="GO" id="GO:0005829">
    <property type="term" value="C:cytosol"/>
    <property type="evidence" value="ECO:0007669"/>
    <property type="project" value="TreeGrafter"/>
</dbReference>
<dbReference type="PROSITE" id="PS51198">
    <property type="entry name" value="UVRD_HELICASE_ATP_BIND"/>
    <property type="match status" value="1"/>
</dbReference>
<dbReference type="GO" id="GO:0043138">
    <property type="term" value="F:3'-5' DNA helicase activity"/>
    <property type="evidence" value="ECO:0007669"/>
    <property type="project" value="UniProtKB-EC"/>
</dbReference>
<dbReference type="InterPro" id="IPR014016">
    <property type="entry name" value="UvrD-like_ATP-bd"/>
</dbReference>
<dbReference type="InterPro" id="IPR013986">
    <property type="entry name" value="DExx_box_DNA_helicase_dom_sf"/>
</dbReference>
<protein>
    <recommendedName>
        <fullName evidence="13">DNA 3'-5' helicase</fullName>
        <ecNumber evidence="13">5.6.2.4</ecNumber>
    </recommendedName>
</protein>
<dbReference type="RefSeq" id="WP_116571619.1">
    <property type="nucleotide sequence ID" value="NZ_QDGZ01000003.1"/>
</dbReference>
<evidence type="ECO:0000256" key="9">
    <source>
        <dbReference type="ARBA" id="ARBA00023125"/>
    </source>
</evidence>
<keyword evidence="5 15" id="KW-0378">Hydrolase</keyword>
<feature type="domain" description="UvrD-like helicase ATP-binding" evidence="16">
    <location>
        <begin position="23"/>
        <end position="318"/>
    </location>
</feature>
<comment type="similarity">
    <text evidence="1">Belongs to the helicase family. UvrD subfamily.</text>
</comment>
<organism evidence="18 19">
    <name type="scientific">Nocardioides gansuensis</name>
    <dbReference type="NCBI Taxonomy" id="2138300"/>
    <lineage>
        <taxon>Bacteria</taxon>
        <taxon>Bacillati</taxon>
        <taxon>Actinomycetota</taxon>
        <taxon>Actinomycetes</taxon>
        <taxon>Propionibacteriales</taxon>
        <taxon>Nocardioidaceae</taxon>
        <taxon>Nocardioides</taxon>
    </lineage>
</organism>
<dbReference type="Pfam" id="PF13361">
    <property type="entry name" value="UvrD_C"/>
    <property type="match status" value="1"/>
</dbReference>
<dbReference type="PANTHER" id="PTHR11070">
    <property type="entry name" value="UVRD / RECB / PCRA DNA HELICASE FAMILY MEMBER"/>
    <property type="match status" value="1"/>
</dbReference>
<dbReference type="InterPro" id="IPR011335">
    <property type="entry name" value="Restrct_endonuc-II-like"/>
</dbReference>
<evidence type="ECO:0000256" key="7">
    <source>
        <dbReference type="ARBA" id="ARBA00022839"/>
    </source>
</evidence>
<proteinExistence type="inferred from homology"/>